<reference evidence="1 2" key="1">
    <citation type="submission" date="2018-06" db="EMBL/GenBank/DDBJ databases">
        <title>The Genome of Cuscuta australis (Dodder) Provides Insight into the Evolution of Plant Parasitism.</title>
        <authorList>
            <person name="Liu H."/>
        </authorList>
    </citation>
    <scope>NUCLEOTIDE SEQUENCE [LARGE SCALE GENOMIC DNA]</scope>
    <source>
        <strain evidence="2">cv. Yunnan</strain>
        <tissue evidence="1">Vines</tissue>
    </source>
</reference>
<accession>A0A328D3B8</accession>
<proteinExistence type="predicted"/>
<comment type="caution">
    <text evidence="1">The sequence shown here is derived from an EMBL/GenBank/DDBJ whole genome shotgun (WGS) entry which is preliminary data.</text>
</comment>
<sequence>MHMEVMELSFQDIPSDPQGRRSPLLIYQEVLCGDYVYLAPLHRFDFDCEISIVKEGEAGSVGIGNVLIESQTLHVMLEMHQDQSRVGGYGASFPRHLFDQRDSSFNGAGESFCNFSFQRFYDPVDHCSSENRFQLIWLLIEVVHAVHRFDFDCEISIVNEGDAGSVALGGVGYMDQTTSLRPTMYHICCGIVHAKVSLDQCLPMLDIVSESNMKINMHMEVLELSFQDTLFDQRGRSLIMLFNSACDSSRSLARIKEEGKAN</sequence>
<protein>
    <submittedName>
        <fullName evidence="1">Uncharacterized protein</fullName>
    </submittedName>
</protein>
<organism evidence="1 2">
    <name type="scientific">Cuscuta australis</name>
    <dbReference type="NCBI Taxonomy" id="267555"/>
    <lineage>
        <taxon>Eukaryota</taxon>
        <taxon>Viridiplantae</taxon>
        <taxon>Streptophyta</taxon>
        <taxon>Embryophyta</taxon>
        <taxon>Tracheophyta</taxon>
        <taxon>Spermatophyta</taxon>
        <taxon>Magnoliopsida</taxon>
        <taxon>eudicotyledons</taxon>
        <taxon>Gunneridae</taxon>
        <taxon>Pentapetalae</taxon>
        <taxon>asterids</taxon>
        <taxon>lamiids</taxon>
        <taxon>Solanales</taxon>
        <taxon>Convolvulaceae</taxon>
        <taxon>Cuscuteae</taxon>
        <taxon>Cuscuta</taxon>
        <taxon>Cuscuta subgen. Grammica</taxon>
        <taxon>Cuscuta sect. Cleistogrammica</taxon>
    </lineage>
</organism>
<evidence type="ECO:0000313" key="1">
    <source>
        <dbReference type="EMBL" id="RAL40312.1"/>
    </source>
</evidence>
<dbReference type="AlphaFoldDB" id="A0A328D3B8"/>
<keyword evidence="2" id="KW-1185">Reference proteome</keyword>
<evidence type="ECO:0000313" key="2">
    <source>
        <dbReference type="Proteomes" id="UP000249390"/>
    </source>
</evidence>
<dbReference type="EMBL" id="NQVE01000194">
    <property type="protein sequence ID" value="RAL40312.1"/>
    <property type="molecule type" value="Genomic_DNA"/>
</dbReference>
<gene>
    <name evidence="1" type="ORF">DM860_006382</name>
</gene>
<name>A0A328D3B8_9ASTE</name>
<dbReference type="Proteomes" id="UP000249390">
    <property type="component" value="Unassembled WGS sequence"/>
</dbReference>